<dbReference type="RefSeq" id="WP_025290537.1">
    <property type="nucleotide sequence ID" value="NZ_JBHTLS010000112.1"/>
</dbReference>
<dbReference type="Pfam" id="PF09678">
    <property type="entry name" value="Caa3_CtaG"/>
    <property type="match status" value="1"/>
</dbReference>
<feature type="transmembrane region" description="Helical" evidence="6">
    <location>
        <begin position="201"/>
        <end position="222"/>
    </location>
</feature>
<evidence type="ECO:0000256" key="5">
    <source>
        <dbReference type="ARBA" id="ARBA00023136"/>
    </source>
</evidence>
<evidence type="ECO:0000256" key="3">
    <source>
        <dbReference type="ARBA" id="ARBA00022692"/>
    </source>
</evidence>
<feature type="transmembrane region" description="Helical" evidence="6">
    <location>
        <begin position="98"/>
        <end position="115"/>
    </location>
</feature>
<evidence type="ECO:0000256" key="6">
    <source>
        <dbReference type="SAM" id="Phobius"/>
    </source>
</evidence>
<dbReference type="Proteomes" id="UP001597203">
    <property type="component" value="Unassembled WGS sequence"/>
</dbReference>
<evidence type="ECO:0000256" key="2">
    <source>
        <dbReference type="ARBA" id="ARBA00022475"/>
    </source>
</evidence>
<keyword evidence="8" id="KW-1185">Reference proteome</keyword>
<feature type="transmembrane region" description="Helical" evidence="6">
    <location>
        <begin position="45"/>
        <end position="67"/>
    </location>
</feature>
<comment type="subcellular location">
    <subcellularLocation>
        <location evidence="1">Cell membrane</location>
        <topology evidence="1">Multi-pass membrane protein</topology>
    </subcellularLocation>
</comment>
<keyword evidence="3 6" id="KW-0812">Transmembrane</keyword>
<name>A0ABW3NWK3_9SPHN</name>
<evidence type="ECO:0000256" key="4">
    <source>
        <dbReference type="ARBA" id="ARBA00022989"/>
    </source>
</evidence>
<feature type="transmembrane region" description="Helical" evidence="6">
    <location>
        <begin position="20"/>
        <end position="38"/>
    </location>
</feature>
<gene>
    <name evidence="7" type="ORF">ACFQ24_07895</name>
</gene>
<evidence type="ECO:0000256" key="1">
    <source>
        <dbReference type="ARBA" id="ARBA00004651"/>
    </source>
</evidence>
<keyword evidence="4 6" id="KW-1133">Transmembrane helix</keyword>
<accession>A0ABW3NWK3</accession>
<evidence type="ECO:0000313" key="8">
    <source>
        <dbReference type="Proteomes" id="UP001597203"/>
    </source>
</evidence>
<evidence type="ECO:0000313" key="7">
    <source>
        <dbReference type="EMBL" id="MFD1104796.1"/>
    </source>
</evidence>
<reference evidence="8" key="1">
    <citation type="journal article" date="2019" name="Int. J. Syst. Evol. Microbiol.">
        <title>The Global Catalogue of Microorganisms (GCM) 10K type strain sequencing project: providing services to taxonomists for standard genome sequencing and annotation.</title>
        <authorList>
            <consortium name="The Broad Institute Genomics Platform"/>
            <consortium name="The Broad Institute Genome Sequencing Center for Infectious Disease"/>
            <person name="Wu L."/>
            <person name="Ma J."/>
        </authorList>
    </citation>
    <scope>NUCLEOTIDE SEQUENCE [LARGE SCALE GENOMIC DNA]</scope>
    <source>
        <strain evidence="8">CCUG 54329</strain>
    </source>
</reference>
<feature type="transmembrane region" description="Helical" evidence="6">
    <location>
        <begin position="160"/>
        <end position="181"/>
    </location>
</feature>
<dbReference type="EMBL" id="JBHTLS010000112">
    <property type="protein sequence ID" value="MFD1104796.1"/>
    <property type="molecule type" value="Genomic_DNA"/>
</dbReference>
<proteinExistence type="predicted"/>
<organism evidence="7 8">
    <name type="scientific">Sphingobium olei</name>
    <dbReference type="NCBI Taxonomy" id="420955"/>
    <lineage>
        <taxon>Bacteria</taxon>
        <taxon>Pseudomonadati</taxon>
        <taxon>Pseudomonadota</taxon>
        <taxon>Alphaproteobacteria</taxon>
        <taxon>Sphingomonadales</taxon>
        <taxon>Sphingomonadaceae</taxon>
        <taxon>Sphingobium</taxon>
    </lineage>
</organism>
<feature type="transmembrane region" description="Helical" evidence="6">
    <location>
        <begin position="127"/>
        <end position="148"/>
    </location>
</feature>
<protein>
    <submittedName>
        <fullName evidence="7">Cytochrome c oxidase assembly protein</fullName>
    </submittedName>
</protein>
<comment type="caution">
    <text evidence="7">The sequence shown here is derived from an EMBL/GenBank/DDBJ whole genome shotgun (WGS) entry which is preliminary data.</text>
</comment>
<sequence length="233" mass="24569">MQVTSYCGPAPLPAEAMNAWNTDPVLLAGLAMAIVLIGRTARPRPALAGVAVLAIVFVSPLCAISVALFSARALHHILIVAVAAPLIALAFPARRSGALGCAFVSATALLWLWHLPALYDRALMDTLVYWVMQLSLLVSAIWFWRCLFAAPSVSSSLMTITAMAQMGMLGALLTFAPTALYATHAGTTLAWGMSPLTDQQLAGLIMWVPGVIPYALVLAIIAKRGWASIAATS</sequence>
<dbReference type="InterPro" id="IPR019108">
    <property type="entry name" value="Caa3_assmbl_CtaG-rel"/>
</dbReference>
<feature type="transmembrane region" description="Helical" evidence="6">
    <location>
        <begin position="73"/>
        <end position="91"/>
    </location>
</feature>
<keyword evidence="2" id="KW-1003">Cell membrane</keyword>
<keyword evidence="5 6" id="KW-0472">Membrane</keyword>